<proteinExistence type="predicted"/>
<reference evidence="1" key="1">
    <citation type="submission" date="2017-08" db="EMBL/GenBank/DDBJ databases">
        <authorList>
            <person name="de Groot N.N."/>
        </authorList>
    </citation>
    <scope>NUCLEOTIDE SEQUENCE</scope>
</reference>
<dbReference type="EMBL" id="LT907979">
    <property type="protein sequence ID" value="SOB74232.1"/>
    <property type="molecule type" value="Genomic_DNA"/>
</dbReference>
<keyword evidence="2" id="KW-1185">Reference proteome</keyword>
<gene>
    <name evidence="1" type="ORF">BQ9231_00349</name>
</gene>
<name>A0A285PYF4_9VIRU</name>
<accession>A0A285PYF4</accession>
<evidence type="ECO:0000313" key="1">
    <source>
        <dbReference type="EMBL" id="SOB74232.1"/>
    </source>
</evidence>
<organism evidence="1">
    <name type="scientific">Cedratvirus lausannensis</name>
    <dbReference type="NCBI Taxonomy" id="2023205"/>
    <lineage>
        <taxon>Viruses</taxon>
        <taxon>Pithoviruses</taxon>
        <taxon>Orthocedratvirinae</taxon>
        <taxon>Alphacedratvirus</taxon>
        <taxon>Alphacedratvirus francolausannense</taxon>
    </lineage>
</organism>
<dbReference type="Proteomes" id="UP000274850">
    <property type="component" value="Segment"/>
</dbReference>
<evidence type="ECO:0000313" key="2">
    <source>
        <dbReference type="Proteomes" id="UP000274850"/>
    </source>
</evidence>
<sequence length="334" mass="37966">MLSTPYYATIVSVSATKCTNETERTFTPYTNFCLLTQIGTWLAKKGKRGEVTCITVEEEGRMALKVKTFLTREEDILEAQEKVNQIVSERPSFCLIYSSLLQNAYPAFWAREMLPFVNVVSPLFNPFVLDDDLYLDLSQEPNYFETYDNTLLDIKQLLHERWSTGCITFASSIANDWSLAPLDDDDLLYQATWNDDRFAKDLVPFLLSRLSGSRELRIKIRPSLPMMHNVASVLSGTERSYYFIMDEEKKMLDPSAYLITFVDNLDEAHEVTNLVEEAAFSSIGECFTEKFASVADAEKKAEGLASFVIYRNLGSPQPYVLSTLQGFNLPSPLK</sequence>
<protein>
    <submittedName>
        <fullName evidence="1">Uncharacterized protein</fullName>
    </submittedName>
</protein>